<proteinExistence type="predicted"/>
<feature type="transmembrane region" description="Helical" evidence="1">
    <location>
        <begin position="220"/>
        <end position="239"/>
    </location>
</feature>
<dbReference type="PANTHER" id="PTHR37577">
    <property type="entry name" value="INTEGRAL MEMBRANE PROTEIN"/>
    <property type="match status" value="1"/>
</dbReference>
<keyword evidence="3" id="KW-1185">Reference proteome</keyword>
<dbReference type="InterPro" id="IPR053018">
    <property type="entry name" value="Elsinochrome_Biosynth-Asso"/>
</dbReference>
<comment type="caution">
    <text evidence="2">The sequence shown here is derived from an EMBL/GenBank/DDBJ whole genome shotgun (WGS) entry which is preliminary data.</text>
</comment>
<accession>A0AA39U3N4</accession>
<name>A0AA39U3N4_9LECA</name>
<gene>
    <name evidence="2" type="ORF">JMJ35_010544</name>
</gene>
<dbReference type="Proteomes" id="UP001166286">
    <property type="component" value="Unassembled WGS sequence"/>
</dbReference>
<evidence type="ECO:0000256" key="1">
    <source>
        <dbReference type="SAM" id="Phobius"/>
    </source>
</evidence>
<reference evidence="2" key="1">
    <citation type="submission" date="2023-03" db="EMBL/GenBank/DDBJ databases">
        <title>Complete genome of Cladonia borealis.</title>
        <authorList>
            <person name="Park H."/>
        </authorList>
    </citation>
    <scope>NUCLEOTIDE SEQUENCE</scope>
    <source>
        <strain evidence="2">ANT050790</strain>
    </source>
</reference>
<dbReference type="AlphaFoldDB" id="A0AA39U3N4"/>
<dbReference type="EMBL" id="JAFEKC020000025">
    <property type="protein sequence ID" value="KAK0507086.1"/>
    <property type="molecule type" value="Genomic_DNA"/>
</dbReference>
<organism evidence="2 3">
    <name type="scientific">Cladonia borealis</name>
    <dbReference type="NCBI Taxonomy" id="184061"/>
    <lineage>
        <taxon>Eukaryota</taxon>
        <taxon>Fungi</taxon>
        <taxon>Dikarya</taxon>
        <taxon>Ascomycota</taxon>
        <taxon>Pezizomycotina</taxon>
        <taxon>Lecanoromycetes</taxon>
        <taxon>OSLEUM clade</taxon>
        <taxon>Lecanoromycetidae</taxon>
        <taxon>Lecanorales</taxon>
        <taxon>Lecanorineae</taxon>
        <taxon>Cladoniaceae</taxon>
        <taxon>Cladonia</taxon>
    </lineage>
</organism>
<evidence type="ECO:0000313" key="3">
    <source>
        <dbReference type="Proteomes" id="UP001166286"/>
    </source>
</evidence>
<protein>
    <submittedName>
        <fullName evidence="2">Uncharacterized protein</fullName>
    </submittedName>
</protein>
<keyword evidence="1" id="KW-0812">Transmembrane</keyword>
<keyword evidence="1" id="KW-1133">Transmembrane helix</keyword>
<keyword evidence="1" id="KW-0472">Membrane</keyword>
<evidence type="ECO:0000313" key="2">
    <source>
        <dbReference type="EMBL" id="KAK0507086.1"/>
    </source>
</evidence>
<feature type="transmembrane region" description="Helical" evidence="1">
    <location>
        <begin position="28"/>
        <end position="51"/>
    </location>
</feature>
<dbReference type="PANTHER" id="PTHR37577:SF1">
    <property type="entry name" value="INTEGRAL MEMBRANE PROTEIN"/>
    <property type="match status" value="1"/>
</dbReference>
<feature type="transmembrane region" description="Helical" evidence="1">
    <location>
        <begin position="155"/>
        <end position="177"/>
    </location>
</feature>
<sequence length="309" mass="34593">MNGSVCPKINCSFNDISALQPNPDISGIGVLIGFGASAYLTLVFCIAYFLLDREGNTNAVDQLVIQTLPALLGWKRGRASDKWSEALQNAVLTFSDLQIVTGISLAVSGYSQVQCQLTVYDAELIVDLVWFSCITHLATVSSLRRYFRERPALRLWRMICMGITVGMLSYALVFTAYDPVLPDVESAHWSYPTFLAYPAWCVLHPHELDNAVKAYSQAGYVSYNSSYIALVMAFLVVSYTTRTIRLFPKASDKIRTVFRTKPSLALKNELARLKHRVSILIIVMGNHMVSWGHRLGNYKCVARSLDRLF</sequence>